<accession>A0A0F9V6T1</accession>
<feature type="domain" description="VRR-NUC" evidence="6">
    <location>
        <begin position="83"/>
        <end position="204"/>
    </location>
</feature>
<keyword evidence="5" id="KW-0472">Membrane</keyword>
<evidence type="ECO:0000256" key="5">
    <source>
        <dbReference type="SAM" id="Phobius"/>
    </source>
</evidence>
<evidence type="ECO:0000256" key="1">
    <source>
        <dbReference type="ARBA" id="ARBA00001946"/>
    </source>
</evidence>
<evidence type="ECO:0000313" key="7">
    <source>
        <dbReference type="EMBL" id="KKN69241.1"/>
    </source>
</evidence>
<evidence type="ECO:0000256" key="4">
    <source>
        <dbReference type="SAM" id="MobiDB-lite"/>
    </source>
</evidence>
<dbReference type="InterPro" id="IPR014883">
    <property type="entry name" value="VRR_NUC"/>
</dbReference>
<dbReference type="GO" id="GO:0016788">
    <property type="term" value="F:hydrolase activity, acting on ester bonds"/>
    <property type="evidence" value="ECO:0007669"/>
    <property type="project" value="InterPro"/>
</dbReference>
<evidence type="ECO:0000259" key="6">
    <source>
        <dbReference type="SMART" id="SM00990"/>
    </source>
</evidence>
<protein>
    <recommendedName>
        <fullName evidence="6">VRR-NUC domain-containing protein</fullName>
    </recommendedName>
</protein>
<comment type="caution">
    <text evidence="7">The sequence shown here is derived from an EMBL/GenBank/DDBJ whole genome shotgun (WGS) entry which is preliminary data.</text>
</comment>
<dbReference type="Pfam" id="PF08774">
    <property type="entry name" value="VRR_NUC"/>
    <property type="match status" value="1"/>
</dbReference>
<keyword evidence="2" id="KW-0540">Nuclease</keyword>
<evidence type="ECO:0000256" key="3">
    <source>
        <dbReference type="ARBA" id="ARBA00022801"/>
    </source>
</evidence>
<dbReference type="GO" id="GO:0004518">
    <property type="term" value="F:nuclease activity"/>
    <property type="evidence" value="ECO:0007669"/>
    <property type="project" value="UniProtKB-KW"/>
</dbReference>
<organism evidence="7">
    <name type="scientific">marine sediment metagenome</name>
    <dbReference type="NCBI Taxonomy" id="412755"/>
    <lineage>
        <taxon>unclassified sequences</taxon>
        <taxon>metagenomes</taxon>
        <taxon>ecological metagenomes</taxon>
    </lineage>
</organism>
<reference evidence="7" key="1">
    <citation type="journal article" date="2015" name="Nature">
        <title>Complex archaea that bridge the gap between prokaryotes and eukaryotes.</title>
        <authorList>
            <person name="Spang A."/>
            <person name="Saw J.H."/>
            <person name="Jorgensen S.L."/>
            <person name="Zaremba-Niedzwiedzka K."/>
            <person name="Martijn J."/>
            <person name="Lind A.E."/>
            <person name="van Eijk R."/>
            <person name="Schleper C."/>
            <person name="Guy L."/>
            <person name="Ettema T.J."/>
        </authorList>
    </citation>
    <scope>NUCLEOTIDE SEQUENCE</scope>
</reference>
<feature type="compositionally biased region" description="Basic and acidic residues" evidence="4">
    <location>
        <begin position="206"/>
        <end position="219"/>
    </location>
</feature>
<sequence length="429" mass="47872">MATLQPPLSPQGCTNTRIEGVESEAPLPNPSNKPYLMTKAEYASRFPRLSIRTPSGNEPTRYELKQLVMSGLIRADEYLRDFRWDYKAEVCFDMTHLPPIPFLSSSLVRQPDALDPDRRHSLTPFPAGLTRGLLRRPDVIIVKNRAIRWPGQATADHQGRMHLDNLERVVEVKFPGDLLMGGQREAYLDIAGGPTRFSVLEVRDCRDDGERERDRRTNEQHQPTGHYDPRTWPVPPVVSRPQNGQRPAPLPVPVYGPSPLPEPSRVESWTQRVTEVIDSLLDEAASGIRYLSAEVQRQLEEAITWLSSKGAWIRDQAGNAWEWVSETGAEVFRWTDEQLQAIWREVQYHTDLTIEMLREIDWVQVLINVGVVVGTVVIAVLVAGVLVSAGVPAVIVAGLMVLVRLAQVAWAWLVGLLGTSALVGAAAAS</sequence>
<evidence type="ECO:0000256" key="2">
    <source>
        <dbReference type="ARBA" id="ARBA00022722"/>
    </source>
</evidence>
<proteinExistence type="predicted"/>
<dbReference type="SMART" id="SM00990">
    <property type="entry name" value="VRR_NUC"/>
    <property type="match status" value="1"/>
</dbReference>
<feature type="region of interest" description="Disordered" evidence="4">
    <location>
        <begin position="206"/>
        <end position="234"/>
    </location>
</feature>
<dbReference type="AlphaFoldDB" id="A0A0F9V6T1"/>
<comment type="cofactor">
    <cofactor evidence="1">
        <name>Mg(2+)</name>
        <dbReference type="ChEBI" id="CHEBI:18420"/>
    </cofactor>
</comment>
<feature type="region of interest" description="Disordered" evidence="4">
    <location>
        <begin position="1"/>
        <end position="34"/>
    </location>
</feature>
<keyword evidence="3" id="KW-0378">Hydrolase</keyword>
<keyword evidence="5" id="KW-0812">Transmembrane</keyword>
<name>A0A0F9V6T1_9ZZZZ</name>
<gene>
    <name evidence="7" type="ORF">LCGC14_0443300</name>
</gene>
<keyword evidence="5" id="KW-1133">Transmembrane helix</keyword>
<dbReference type="EMBL" id="LAZR01000430">
    <property type="protein sequence ID" value="KKN69241.1"/>
    <property type="molecule type" value="Genomic_DNA"/>
</dbReference>
<feature type="transmembrane region" description="Helical" evidence="5">
    <location>
        <begin position="365"/>
        <end position="389"/>
    </location>
</feature>